<sequence>MINGKFNFAASFRGVGDLYSDDPPYSGESWHVFEASQRTVEEDLASIPQIQYEPTESEWRDWGPDGKCRTS</sequence>
<dbReference type="Proteomes" id="UP001498238">
    <property type="component" value="Unassembled WGS sequence"/>
</dbReference>
<evidence type="ECO:0000313" key="1">
    <source>
        <dbReference type="EMBL" id="GAA0036613.1"/>
    </source>
</evidence>
<gene>
    <name evidence="1" type="ORF">NCCP602_25740</name>
</gene>
<protein>
    <submittedName>
        <fullName evidence="1">Uncharacterized protein</fullName>
    </submittedName>
</protein>
<name>A0ABN0SQI3_9MICO</name>
<comment type="caution">
    <text evidence="1">The sequence shown here is derived from an EMBL/GenBank/DDBJ whole genome shotgun (WGS) entry which is preliminary data.</text>
</comment>
<dbReference type="EMBL" id="BAAAAF010000011">
    <property type="protein sequence ID" value="GAA0036613.1"/>
    <property type="molecule type" value="Genomic_DNA"/>
</dbReference>
<organism evidence="1 2">
    <name type="scientific">Brevibacterium metallidurans</name>
    <dbReference type="NCBI Taxonomy" id="1482676"/>
    <lineage>
        <taxon>Bacteria</taxon>
        <taxon>Bacillati</taxon>
        <taxon>Actinomycetota</taxon>
        <taxon>Actinomycetes</taxon>
        <taxon>Micrococcales</taxon>
        <taxon>Brevibacteriaceae</taxon>
        <taxon>Brevibacterium</taxon>
    </lineage>
</organism>
<accession>A0ABN0SQI3</accession>
<proteinExistence type="predicted"/>
<reference evidence="1 2" key="1">
    <citation type="submission" date="2024-01" db="EMBL/GenBank/DDBJ databases">
        <title>Characterization of antibiotic resistant novel bacterial strains and their environmental applications.</title>
        <authorList>
            <person name="Manzoor S."/>
            <person name="Abbas S."/>
            <person name="Arshad M."/>
            <person name="Ahmed I."/>
        </authorList>
    </citation>
    <scope>NUCLEOTIDE SEQUENCE [LARGE SCALE GENOMIC DNA]</scope>
    <source>
        <strain evidence="1 2">NCCP-602</strain>
    </source>
</reference>
<evidence type="ECO:0000313" key="2">
    <source>
        <dbReference type="Proteomes" id="UP001498238"/>
    </source>
</evidence>
<keyword evidence="2" id="KW-1185">Reference proteome</keyword>